<sequence length="307" mass="34368">MKLLPLFTLFGSLLFPADADHLLLTRVVTQPDAAESFSIYNPTDASIELADYYVCDDEDYYKMQTEGNMSPSSSIGGFTAQFPDITISQGDTLHIVLNEDYKEFYGEDFVADLVMFGSSDSSLTGSMGFSSNKIDEIDELIILFKWNGESNQLIKDVDYFVWSSLDGVVNVVDKTGIVGIDSYADDTALDNQLYFETVAGQYYAYSRIGMDEIDEIQTGGNGINGHNETSENFRESWEISLLFNLGCTDDKKPNFDPLAEVDDDTCIKYTIEQIYNQWGSELSPAPCNENWSPGQTMYTMGLIIDYQ</sequence>
<proteinExistence type="predicted"/>
<protein>
    <recommendedName>
        <fullName evidence="2">LTD domain-containing protein</fullName>
    </recommendedName>
</protein>
<evidence type="ECO:0008006" key="2">
    <source>
        <dbReference type="Google" id="ProtNLM"/>
    </source>
</evidence>
<gene>
    <name evidence="1" type="ORF">METZ01_LOCUS177965</name>
</gene>
<dbReference type="AlphaFoldDB" id="A0A382CHJ3"/>
<organism evidence="1">
    <name type="scientific">marine metagenome</name>
    <dbReference type="NCBI Taxonomy" id="408172"/>
    <lineage>
        <taxon>unclassified sequences</taxon>
        <taxon>metagenomes</taxon>
        <taxon>ecological metagenomes</taxon>
    </lineage>
</organism>
<accession>A0A382CHJ3</accession>
<dbReference type="EMBL" id="UINC01034370">
    <property type="protein sequence ID" value="SVB25111.1"/>
    <property type="molecule type" value="Genomic_DNA"/>
</dbReference>
<name>A0A382CHJ3_9ZZZZ</name>
<evidence type="ECO:0000313" key="1">
    <source>
        <dbReference type="EMBL" id="SVB25111.1"/>
    </source>
</evidence>
<feature type="non-terminal residue" evidence="1">
    <location>
        <position position="307"/>
    </location>
</feature>
<reference evidence="1" key="1">
    <citation type="submission" date="2018-05" db="EMBL/GenBank/DDBJ databases">
        <authorList>
            <person name="Lanie J.A."/>
            <person name="Ng W.-L."/>
            <person name="Kazmierczak K.M."/>
            <person name="Andrzejewski T.M."/>
            <person name="Davidsen T.M."/>
            <person name="Wayne K.J."/>
            <person name="Tettelin H."/>
            <person name="Glass J.I."/>
            <person name="Rusch D."/>
            <person name="Podicherti R."/>
            <person name="Tsui H.-C.T."/>
            <person name="Winkler M.E."/>
        </authorList>
    </citation>
    <scope>NUCLEOTIDE SEQUENCE</scope>
</reference>